<sequence length="55" mass="5886">MQRAGGGSRRLTIGLPSANQESCRVVKLLGEARDIAVSILESSSHFLSKQIAAKF</sequence>
<organism evidence="1">
    <name type="scientific">Zea mays</name>
    <name type="common">Maize</name>
    <dbReference type="NCBI Taxonomy" id="4577"/>
    <lineage>
        <taxon>Eukaryota</taxon>
        <taxon>Viridiplantae</taxon>
        <taxon>Streptophyta</taxon>
        <taxon>Embryophyta</taxon>
        <taxon>Tracheophyta</taxon>
        <taxon>Spermatophyta</taxon>
        <taxon>Magnoliopsida</taxon>
        <taxon>Liliopsida</taxon>
        <taxon>Poales</taxon>
        <taxon>Poaceae</taxon>
        <taxon>PACMAD clade</taxon>
        <taxon>Panicoideae</taxon>
        <taxon>Andropogonodae</taxon>
        <taxon>Andropogoneae</taxon>
        <taxon>Tripsacinae</taxon>
        <taxon>Zea</taxon>
    </lineage>
</organism>
<protein>
    <submittedName>
        <fullName evidence="1">Uncharacterized protein</fullName>
    </submittedName>
</protein>
<evidence type="ECO:0000313" key="1">
    <source>
        <dbReference type="EMBL" id="ACG24435.1"/>
    </source>
</evidence>
<name>B6SHV2_MAIZE</name>
<dbReference type="AlphaFoldDB" id="B6SHV2"/>
<reference evidence="1" key="1">
    <citation type="journal article" date="2009" name="Plant Mol. Biol.">
        <title>Insights into corn genes derived from large-scale cDNA sequencing.</title>
        <authorList>
            <person name="Alexandrov N.N."/>
            <person name="Brover V.V."/>
            <person name="Freidin S."/>
            <person name="Troukhan M.E."/>
            <person name="Tatarinova T.V."/>
            <person name="Zhang H."/>
            <person name="Swaller T.J."/>
            <person name="Lu Y.P."/>
            <person name="Bouck J."/>
            <person name="Flavell R.B."/>
            <person name="Feldmann K.A."/>
        </authorList>
    </citation>
    <scope>NUCLEOTIDE SEQUENCE</scope>
</reference>
<proteinExistence type="evidence at transcript level"/>
<accession>B6SHV2</accession>
<dbReference type="EMBL" id="EU952317">
    <property type="protein sequence ID" value="ACG24435.1"/>
    <property type="molecule type" value="mRNA"/>
</dbReference>